<protein>
    <submittedName>
        <fullName evidence="1">Amidoligase enzyme-domain-containing protein</fullName>
    </submittedName>
</protein>
<sequence length="432" mass="48367">MSSSGRNKKALPTGPLPLFGVEIEIYVKIHKDLEEKIRDRRYRDIHSMPMYWLEWDFDLQNGQGNLEKKAKQRECVGKAVREIIDVTLGANHGWTCESDASLKEWALTEPPDVRKWWGIEIISPPMSVTKHWQEEIELIFQAVGRHFDFWTNECCACHVHVSPGPTKKVKYTTPQLVRMAKGAFFWEEAFKELLPPERRNNRYALANHMVFASSELGTVELRRQAGVASAMTAIHRILFALTLHVSAFRYDFDGVKTRKTRPDAAELIRELAGCIKKLPGDTCHGSRFINFLYWCQESYAGNKCYSEKQINIREKALREGKTPPKQTPGPAPPPMNAAPAAGQRATTSTTSLPLRTTQTVRTSQPGAPARTGTMGRGGGGGGGNNSRTSNTRGPVIVSPPLPSRRSDAPRAVVTSVSGNRTIYEVRQPPERY</sequence>
<organism evidence="1 2">
    <name type="scientific">Chaetomium tenue</name>
    <dbReference type="NCBI Taxonomy" id="1854479"/>
    <lineage>
        <taxon>Eukaryota</taxon>
        <taxon>Fungi</taxon>
        <taxon>Dikarya</taxon>
        <taxon>Ascomycota</taxon>
        <taxon>Pezizomycotina</taxon>
        <taxon>Sordariomycetes</taxon>
        <taxon>Sordariomycetidae</taxon>
        <taxon>Sordariales</taxon>
        <taxon>Chaetomiaceae</taxon>
        <taxon>Chaetomium</taxon>
    </lineage>
</organism>
<proteinExistence type="predicted"/>
<keyword evidence="2" id="KW-1185">Reference proteome</keyword>
<comment type="caution">
    <text evidence="1">The sequence shown here is derived from an EMBL/GenBank/DDBJ whole genome shotgun (WGS) entry which is preliminary data.</text>
</comment>
<dbReference type="Proteomes" id="UP000724584">
    <property type="component" value="Unassembled WGS sequence"/>
</dbReference>
<dbReference type="EMBL" id="JAGIZQ010000001">
    <property type="protein sequence ID" value="KAH6650407.1"/>
    <property type="molecule type" value="Genomic_DNA"/>
</dbReference>
<accession>A0ACB7PME7</accession>
<name>A0ACB7PME7_9PEZI</name>
<reference evidence="1 2" key="1">
    <citation type="journal article" date="2021" name="Nat. Commun.">
        <title>Genetic determinants of endophytism in the Arabidopsis root mycobiome.</title>
        <authorList>
            <person name="Mesny F."/>
            <person name="Miyauchi S."/>
            <person name="Thiergart T."/>
            <person name="Pickel B."/>
            <person name="Atanasova L."/>
            <person name="Karlsson M."/>
            <person name="Huettel B."/>
            <person name="Barry K.W."/>
            <person name="Haridas S."/>
            <person name="Chen C."/>
            <person name="Bauer D."/>
            <person name="Andreopoulos W."/>
            <person name="Pangilinan J."/>
            <person name="LaButti K."/>
            <person name="Riley R."/>
            <person name="Lipzen A."/>
            <person name="Clum A."/>
            <person name="Drula E."/>
            <person name="Henrissat B."/>
            <person name="Kohler A."/>
            <person name="Grigoriev I.V."/>
            <person name="Martin F.M."/>
            <person name="Hacquard S."/>
        </authorList>
    </citation>
    <scope>NUCLEOTIDE SEQUENCE [LARGE SCALE GENOMIC DNA]</scope>
    <source>
        <strain evidence="1 2">MPI-SDFR-AT-0079</strain>
    </source>
</reference>
<evidence type="ECO:0000313" key="1">
    <source>
        <dbReference type="EMBL" id="KAH6650407.1"/>
    </source>
</evidence>
<gene>
    <name evidence="1" type="ORF">F5144DRAFT_523598</name>
</gene>
<evidence type="ECO:0000313" key="2">
    <source>
        <dbReference type="Proteomes" id="UP000724584"/>
    </source>
</evidence>